<dbReference type="InterPro" id="IPR023404">
    <property type="entry name" value="rSAM_horseshoe"/>
</dbReference>
<dbReference type="InterPro" id="IPR006638">
    <property type="entry name" value="Elp3/MiaA/NifB-like_rSAM"/>
</dbReference>
<proteinExistence type="inferred from homology"/>
<dbReference type="PROSITE" id="PS51918">
    <property type="entry name" value="RADICAL_SAM"/>
    <property type="match status" value="1"/>
</dbReference>
<evidence type="ECO:0000313" key="5">
    <source>
        <dbReference type="EMBL" id="HJC71543.1"/>
    </source>
</evidence>
<feature type="domain" description="Radical SAM core" evidence="4">
    <location>
        <begin position="1"/>
        <end position="227"/>
    </location>
</feature>
<evidence type="ECO:0000256" key="1">
    <source>
        <dbReference type="ARBA" id="ARBA00006100"/>
    </source>
</evidence>
<keyword evidence="3" id="KW-0004">4Fe-4S</keyword>
<dbReference type="SMART" id="SM00729">
    <property type="entry name" value="Elp3"/>
    <property type="match status" value="1"/>
</dbReference>
<reference evidence="5" key="1">
    <citation type="journal article" date="2021" name="PeerJ">
        <title>Extensive microbial diversity within the chicken gut microbiome revealed by metagenomics and culture.</title>
        <authorList>
            <person name="Gilroy R."/>
            <person name="Ravi A."/>
            <person name="Getino M."/>
            <person name="Pursley I."/>
            <person name="Horton D.L."/>
            <person name="Alikhan N.F."/>
            <person name="Baker D."/>
            <person name="Gharbi K."/>
            <person name="Hall N."/>
            <person name="Watson M."/>
            <person name="Adriaenssens E.M."/>
            <person name="Foster-Nyarko E."/>
            <person name="Jarju S."/>
            <person name="Secka A."/>
            <person name="Antonio M."/>
            <person name="Oren A."/>
            <person name="Chaudhuri R.R."/>
            <person name="La Ragione R."/>
            <person name="Hildebrand F."/>
            <person name="Pallen M.J."/>
        </authorList>
    </citation>
    <scope>NUCLEOTIDE SEQUENCE</scope>
    <source>
        <strain evidence="5">5933</strain>
    </source>
</reference>
<dbReference type="SFLD" id="SFLDS00029">
    <property type="entry name" value="Radical_SAM"/>
    <property type="match status" value="1"/>
</dbReference>
<accession>A0A9D2Q423</accession>
<dbReference type="AlphaFoldDB" id="A0A9D2Q423"/>
<dbReference type="Pfam" id="PF04055">
    <property type="entry name" value="Radical_SAM"/>
    <property type="match status" value="1"/>
</dbReference>
<dbReference type="SUPFAM" id="SSF102114">
    <property type="entry name" value="Radical SAM enzymes"/>
    <property type="match status" value="1"/>
</dbReference>
<dbReference type="GO" id="GO:0004109">
    <property type="term" value="F:coproporphyrinogen oxidase activity"/>
    <property type="evidence" value="ECO:0007669"/>
    <property type="project" value="InterPro"/>
</dbReference>
<dbReference type="InterPro" id="IPR034505">
    <property type="entry name" value="Coproporphyrinogen-III_oxidase"/>
</dbReference>
<gene>
    <name evidence="5" type="primary">hemW</name>
    <name evidence="5" type="ORF">H9698_01950</name>
</gene>
<organism evidence="5 6">
    <name type="scientific">Candidatus Ruthenibacterium merdavium</name>
    <dbReference type="NCBI Taxonomy" id="2838752"/>
    <lineage>
        <taxon>Bacteria</taxon>
        <taxon>Bacillati</taxon>
        <taxon>Bacillota</taxon>
        <taxon>Clostridia</taxon>
        <taxon>Eubacteriales</taxon>
        <taxon>Oscillospiraceae</taxon>
        <taxon>Ruthenibacterium</taxon>
    </lineage>
</organism>
<keyword evidence="3" id="KW-0408">Iron</keyword>
<comment type="subcellular location">
    <subcellularLocation>
        <location evidence="3">Cytoplasm</location>
    </subcellularLocation>
</comment>
<dbReference type="Gene3D" id="3.80.30.20">
    <property type="entry name" value="tm_1862 like domain"/>
    <property type="match status" value="1"/>
</dbReference>
<protein>
    <recommendedName>
        <fullName evidence="2 3">Heme chaperone HemW</fullName>
    </recommendedName>
</protein>
<keyword evidence="3" id="KW-0143">Chaperone</keyword>
<keyword evidence="3" id="KW-0349">Heme</keyword>
<keyword evidence="3" id="KW-0949">S-adenosyl-L-methionine</keyword>
<name>A0A9D2Q423_9FIRM</name>
<dbReference type="EMBL" id="DWWA01000010">
    <property type="protein sequence ID" value="HJC71543.1"/>
    <property type="molecule type" value="Genomic_DNA"/>
</dbReference>
<dbReference type="SFLD" id="SFLDF00562">
    <property type="entry name" value="HemN-like__clustered_with_heat"/>
    <property type="match status" value="1"/>
</dbReference>
<dbReference type="SFLD" id="SFLDF00288">
    <property type="entry name" value="HemN-like__clustered_with_nucl"/>
    <property type="match status" value="1"/>
</dbReference>
<dbReference type="GO" id="GO:0005737">
    <property type="term" value="C:cytoplasm"/>
    <property type="evidence" value="ECO:0007669"/>
    <property type="project" value="UniProtKB-SubCell"/>
</dbReference>
<evidence type="ECO:0000256" key="3">
    <source>
        <dbReference type="RuleBase" id="RU364116"/>
    </source>
</evidence>
<dbReference type="GO" id="GO:0046872">
    <property type="term" value="F:metal ion binding"/>
    <property type="evidence" value="ECO:0007669"/>
    <property type="project" value="UniProtKB-UniRule"/>
</dbReference>
<dbReference type="PANTHER" id="PTHR13932">
    <property type="entry name" value="COPROPORPHYRINIGEN III OXIDASE"/>
    <property type="match status" value="1"/>
</dbReference>
<dbReference type="SFLD" id="SFLDG01065">
    <property type="entry name" value="anaerobic_coproporphyrinogen-I"/>
    <property type="match status" value="1"/>
</dbReference>
<evidence type="ECO:0000313" key="6">
    <source>
        <dbReference type="Proteomes" id="UP000823918"/>
    </source>
</evidence>
<dbReference type="InterPro" id="IPR058240">
    <property type="entry name" value="rSAM_sf"/>
</dbReference>
<comment type="caution">
    <text evidence="5">The sequence shown here is derived from an EMBL/GenBank/DDBJ whole genome shotgun (WGS) entry which is preliminary data.</text>
</comment>
<dbReference type="InterPro" id="IPR004559">
    <property type="entry name" value="HemW-like"/>
</dbReference>
<keyword evidence="3" id="KW-0479">Metal-binding</keyword>
<reference evidence="5" key="2">
    <citation type="submission" date="2021-04" db="EMBL/GenBank/DDBJ databases">
        <authorList>
            <person name="Gilroy R."/>
        </authorList>
    </citation>
    <scope>NUCLEOTIDE SEQUENCE</scope>
    <source>
        <strain evidence="5">5933</strain>
    </source>
</reference>
<dbReference type="InterPro" id="IPR007197">
    <property type="entry name" value="rSAM"/>
</dbReference>
<keyword evidence="3" id="KW-0963">Cytoplasm</keyword>
<sequence>MYGLYLHIPYCSSKCRYCDFYSIGKSSGVPDAYIEALLREIKHFADVLSVDILRPSTVYFGGGTPSLLSPAQTERLLSAVEVLPEAEITLECNPEHAELSHLQGFRAAGVNRISFGVQTAFDESLARLGRHHTAEQARRALATARKAGFCNISGDVMLALPDYSSEELDATLSLLAEGGCTHISSYLLKIEPNTVFGKRPPENLPDEDASADFYLSCVERLAALGYRQYEISNFAKPGYEGRHNLLYWNCRDYIGVGVSAAGCLSGKRFSTPPGLQSFLNEKAEYVEEGACTAEDFIMLQLRLVSGLSLSALQRDWGVTWDARRLAFCKKLAQQGLAVFDGEVLRLTPQGFLVQNSILCELL</sequence>
<dbReference type="GO" id="GO:0051539">
    <property type="term" value="F:4 iron, 4 sulfur cluster binding"/>
    <property type="evidence" value="ECO:0007669"/>
    <property type="project" value="UniProtKB-UniRule"/>
</dbReference>
<comment type="function">
    <text evidence="3">Probably acts as a heme chaperone, transferring heme to an unknown acceptor. Binds one molecule of heme per monomer, possibly covalently. Binds 1 [4Fe-4S] cluster. The cluster is coordinated with 3 cysteines and an exchangeable S-adenosyl-L-methionine.</text>
</comment>
<dbReference type="PANTHER" id="PTHR13932:SF5">
    <property type="entry name" value="RADICAL S-ADENOSYL METHIONINE DOMAIN-CONTAINING PROTEIN 1, MITOCHONDRIAL"/>
    <property type="match status" value="1"/>
</dbReference>
<evidence type="ECO:0000259" key="4">
    <source>
        <dbReference type="PROSITE" id="PS51918"/>
    </source>
</evidence>
<keyword evidence="3" id="KW-0411">Iron-sulfur</keyword>
<dbReference type="SFLD" id="SFLDG01082">
    <property type="entry name" value="B12-binding_domain_containing"/>
    <property type="match status" value="1"/>
</dbReference>
<dbReference type="Proteomes" id="UP000823918">
    <property type="component" value="Unassembled WGS sequence"/>
</dbReference>
<comment type="similarity">
    <text evidence="1">Belongs to the anaerobic coproporphyrinogen-III oxidase family. HemW subfamily.</text>
</comment>
<dbReference type="GO" id="GO:0006779">
    <property type="term" value="P:porphyrin-containing compound biosynthetic process"/>
    <property type="evidence" value="ECO:0007669"/>
    <property type="project" value="InterPro"/>
</dbReference>
<dbReference type="Pfam" id="PF06969">
    <property type="entry name" value="HemN_C"/>
    <property type="match status" value="1"/>
</dbReference>
<dbReference type="NCBIfam" id="TIGR00539">
    <property type="entry name" value="hemN_rel"/>
    <property type="match status" value="1"/>
</dbReference>
<evidence type="ECO:0000256" key="2">
    <source>
        <dbReference type="ARBA" id="ARBA00017228"/>
    </source>
</evidence>
<dbReference type="CDD" id="cd01335">
    <property type="entry name" value="Radical_SAM"/>
    <property type="match status" value="1"/>
</dbReference>
<dbReference type="InterPro" id="IPR010723">
    <property type="entry name" value="HemN_C"/>
</dbReference>